<name>G0P6G8_CAEBE</name>
<proteinExistence type="predicted"/>
<feature type="compositionally biased region" description="Acidic residues" evidence="1">
    <location>
        <begin position="155"/>
        <end position="168"/>
    </location>
</feature>
<dbReference type="EMBL" id="GL380098">
    <property type="protein sequence ID" value="EGT46442.1"/>
    <property type="molecule type" value="Genomic_DNA"/>
</dbReference>
<organism evidence="3">
    <name type="scientific">Caenorhabditis brenneri</name>
    <name type="common">Nematode worm</name>
    <dbReference type="NCBI Taxonomy" id="135651"/>
    <lineage>
        <taxon>Eukaryota</taxon>
        <taxon>Metazoa</taxon>
        <taxon>Ecdysozoa</taxon>
        <taxon>Nematoda</taxon>
        <taxon>Chromadorea</taxon>
        <taxon>Rhabditida</taxon>
        <taxon>Rhabditina</taxon>
        <taxon>Rhabditomorpha</taxon>
        <taxon>Rhabditoidea</taxon>
        <taxon>Rhabditidae</taxon>
        <taxon>Peloderinae</taxon>
        <taxon>Caenorhabditis</taxon>
    </lineage>
</organism>
<reference evidence="3" key="1">
    <citation type="submission" date="2011-07" db="EMBL/GenBank/DDBJ databases">
        <authorList>
            <consortium name="Caenorhabditis brenneri Sequencing and Analysis Consortium"/>
            <person name="Wilson R.K."/>
        </authorList>
    </citation>
    <scope>NUCLEOTIDE SEQUENCE [LARGE SCALE GENOMIC DNA]</scope>
    <source>
        <strain evidence="3">PB2801</strain>
    </source>
</reference>
<evidence type="ECO:0000313" key="3">
    <source>
        <dbReference type="Proteomes" id="UP000008068"/>
    </source>
</evidence>
<feature type="region of interest" description="Disordered" evidence="1">
    <location>
        <begin position="70"/>
        <end position="168"/>
    </location>
</feature>
<protein>
    <submittedName>
        <fullName evidence="2">Uncharacterized protein</fullName>
    </submittedName>
</protein>
<dbReference type="AlphaFoldDB" id="G0P6G8"/>
<gene>
    <name evidence="2" type="ORF">CAEBREN_23796</name>
</gene>
<dbReference type="InParanoid" id="G0P6G8"/>
<feature type="compositionally biased region" description="Basic and acidic residues" evidence="1">
    <location>
        <begin position="70"/>
        <end position="87"/>
    </location>
</feature>
<accession>G0P6G8</accession>
<keyword evidence="3" id="KW-1185">Reference proteome</keyword>
<sequence>MEEEINELPEVEPQPPFVELADPYQLGNREFVDYVNQLPNQHRNLSPRSLHRYVNLALLAVAREAQHGVDEGVLEDQDHVEVEDIVRGQRRPQAPDDSDIEDEQLEYLEDSEESDEEWRFDGGDEEEEEEESDEEDEGINSDDGEDLLRRPPMVDTDDEEEEEEEDQE</sequence>
<evidence type="ECO:0000313" key="2">
    <source>
        <dbReference type="EMBL" id="EGT46442.1"/>
    </source>
</evidence>
<dbReference type="Proteomes" id="UP000008068">
    <property type="component" value="Unassembled WGS sequence"/>
</dbReference>
<evidence type="ECO:0000256" key="1">
    <source>
        <dbReference type="SAM" id="MobiDB-lite"/>
    </source>
</evidence>
<feature type="compositionally biased region" description="Acidic residues" evidence="1">
    <location>
        <begin position="96"/>
        <end position="116"/>
    </location>
</feature>
<feature type="compositionally biased region" description="Acidic residues" evidence="1">
    <location>
        <begin position="123"/>
        <end position="145"/>
    </location>
</feature>
<dbReference type="HOGENOM" id="CLU_1662334_0_0_1"/>